<evidence type="ECO:0000313" key="7">
    <source>
        <dbReference type="Proteomes" id="UP000186308"/>
    </source>
</evidence>
<dbReference type="InterPro" id="IPR006143">
    <property type="entry name" value="RND_pump_MFP"/>
</dbReference>
<dbReference type="GO" id="GO:0015562">
    <property type="term" value="F:efflux transmembrane transporter activity"/>
    <property type="evidence" value="ECO:0007669"/>
    <property type="project" value="TreeGrafter"/>
</dbReference>
<dbReference type="FunFam" id="2.40.30.170:FF:000010">
    <property type="entry name" value="Efflux RND transporter periplasmic adaptor subunit"/>
    <property type="match status" value="1"/>
</dbReference>
<dbReference type="PANTHER" id="PTHR30469:SF11">
    <property type="entry name" value="BLL4320 PROTEIN"/>
    <property type="match status" value="1"/>
</dbReference>
<evidence type="ECO:0000256" key="2">
    <source>
        <dbReference type="SAM" id="MobiDB-lite"/>
    </source>
</evidence>
<dbReference type="InterPro" id="IPR058625">
    <property type="entry name" value="MdtA-like_BSH"/>
</dbReference>
<proteinExistence type="inferred from homology"/>
<keyword evidence="3" id="KW-1133">Transmembrane helix</keyword>
<comment type="similarity">
    <text evidence="1">Belongs to the membrane fusion protein (MFP) (TC 8.A.1) family.</text>
</comment>
<reference evidence="6 7" key="1">
    <citation type="submission" date="2017-01" db="EMBL/GenBank/DDBJ databases">
        <authorList>
            <person name="Varghese N."/>
            <person name="Submissions S."/>
        </authorList>
    </citation>
    <scope>NUCLEOTIDE SEQUENCE [LARGE SCALE GENOMIC DNA]</scope>
    <source>
        <strain evidence="6 7">ATCC 35905</strain>
    </source>
</reference>
<dbReference type="Gene3D" id="1.10.287.470">
    <property type="entry name" value="Helix hairpin bin"/>
    <property type="match status" value="1"/>
</dbReference>
<dbReference type="Pfam" id="PF25954">
    <property type="entry name" value="Beta-barrel_RND_2"/>
    <property type="match status" value="1"/>
</dbReference>
<gene>
    <name evidence="6" type="ORF">SAMN05421828_11929</name>
</gene>
<comment type="caution">
    <text evidence="6">The sequence shown here is derived from an EMBL/GenBank/DDBJ whole genome shotgun (WGS) entry which is preliminary data.</text>
</comment>
<dbReference type="GO" id="GO:1990281">
    <property type="term" value="C:efflux pump complex"/>
    <property type="evidence" value="ECO:0007669"/>
    <property type="project" value="TreeGrafter"/>
</dbReference>
<evidence type="ECO:0000256" key="1">
    <source>
        <dbReference type="ARBA" id="ARBA00009477"/>
    </source>
</evidence>
<dbReference type="EMBL" id="FTNE01000019">
    <property type="protein sequence ID" value="SIR20712.1"/>
    <property type="molecule type" value="Genomic_DNA"/>
</dbReference>
<evidence type="ECO:0000256" key="3">
    <source>
        <dbReference type="SAM" id="Phobius"/>
    </source>
</evidence>
<organism evidence="6 7">
    <name type="scientific">Acidiphilium rubrum</name>
    <dbReference type="NCBI Taxonomy" id="526"/>
    <lineage>
        <taxon>Bacteria</taxon>
        <taxon>Pseudomonadati</taxon>
        <taxon>Pseudomonadota</taxon>
        <taxon>Alphaproteobacteria</taxon>
        <taxon>Acetobacterales</taxon>
        <taxon>Acidocellaceae</taxon>
        <taxon>Acidiphilium</taxon>
    </lineage>
</organism>
<evidence type="ECO:0000259" key="5">
    <source>
        <dbReference type="Pfam" id="PF25954"/>
    </source>
</evidence>
<evidence type="ECO:0000313" key="6">
    <source>
        <dbReference type="EMBL" id="SIR20712.1"/>
    </source>
</evidence>
<protein>
    <submittedName>
        <fullName evidence="6">Membrane fusion protein, multidrug efflux system</fullName>
    </submittedName>
</protein>
<feature type="transmembrane region" description="Helical" evidence="3">
    <location>
        <begin position="28"/>
        <end position="51"/>
    </location>
</feature>
<feature type="domain" description="Multidrug resistance protein MdtA-like barrel-sandwich hybrid" evidence="4">
    <location>
        <begin position="97"/>
        <end position="218"/>
    </location>
</feature>
<dbReference type="NCBIfam" id="TIGR01730">
    <property type="entry name" value="RND_mfp"/>
    <property type="match status" value="1"/>
</dbReference>
<dbReference type="PANTHER" id="PTHR30469">
    <property type="entry name" value="MULTIDRUG RESISTANCE PROTEIN MDTA"/>
    <property type="match status" value="1"/>
</dbReference>
<dbReference type="Gene3D" id="2.40.30.170">
    <property type="match status" value="1"/>
</dbReference>
<dbReference type="Proteomes" id="UP000186308">
    <property type="component" value="Unassembled WGS sequence"/>
</dbReference>
<dbReference type="Gene3D" id="2.40.420.20">
    <property type="match status" value="1"/>
</dbReference>
<dbReference type="InterPro" id="IPR058792">
    <property type="entry name" value="Beta-barrel_RND_2"/>
</dbReference>
<dbReference type="Pfam" id="PF25917">
    <property type="entry name" value="BSH_RND"/>
    <property type="match status" value="1"/>
</dbReference>
<dbReference type="AlphaFoldDB" id="A0A8G2CMC0"/>
<sequence>MTAQALEPTPAGPVGVPPRRAEKPPRPILRMVIMLILVGVVLFLIFGYGTFRNIMIGKFLAQLKNPPQTVATVIAEKTPFQPRETATGTLIARQGAALSAQIAGIVQSIDFHSGDDVRKGQLLVTLRPNNDDALLAQLQATAALDRVTYQRDIAQYHAQAVSMQTVDTDRANLASAEAQVKSQQALMAEKKIYAPFSGRIGIRQIDLGQYLAAGTTIASLQTLNPIDIDFYLPQAALRTIHPGMKIQIMVNAFEATPFTGTIDALDSSVSTTTRMIQVRASLTNPHNELRPGMFARVAIDVGAPDNLVTLPQTAIAYNPYGDTVFLAVKDDDTSKAPAGAAGGAASKDKAAQPSLQARQVFVTLGSARGDQVSVVKGITAGQQVVVAGQMKLRNGTPLLINNKILPQNSPDPIVPNH</sequence>
<keyword evidence="3" id="KW-0472">Membrane</keyword>
<evidence type="ECO:0000259" key="4">
    <source>
        <dbReference type="Pfam" id="PF25917"/>
    </source>
</evidence>
<feature type="domain" description="CusB-like beta-barrel" evidence="5">
    <location>
        <begin position="229"/>
        <end position="299"/>
    </location>
</feature>
<name>A0A8G2CMC0_ACIRU</name>
<dbReference type="OrthoDB" id="9806939at2"/>
<feature type="region of interest" description="Disordered" evidence="2">
    <location>
        <begin position="1"/>
        <end position="21"/>
    </location>
</feature>
<accession>A0A8G2CMC0</accession>
<dbReference type="SUPFAM" id="SSF111369">
    <property type="entry name" value="HlyD-like secretion proteins"/>
    <property type="match status" value="1"/>
</dbReference>
<dbReference type="RefSeq" id="WP_081849141.1">
    <property type="nucleotide sequence ID" value="NZ_FTNE01000019.1"/>
</dbReference>
<dbReference type="Gene3D" id="2.40.50.100">
    <property type="match status" value="1"/>
</dbReference>
<keyword evidence="3" id="KW-0812">Transmembrane</keyword>
<keyword evidence="7" id="KW-1185">Reference proteome</keyword>